<dbReference type="Pfam" id="PF26125">
    <property type="entry name" value="AcrVA2-like"/>
    <property type="match status" value="1"/>
</dbReference>
<protein>
    <submittedName>
        <fullName evidence="1">Uncharacterized protein</fullName>
    </submittedName>
</protein>
<name>A0A5W4PUT9_SALEN</name>
<comment type="caution">
    <text evidence="1">The sequence shown here is derived from an EMBL/GenBank/DDBJ whole genome shotgun (WGS) entry which is preliminary data.</text>
</comment>
<dbReference type="AlphaFoldDB" id="A0A5W4PUT9"/>
<dbReference type="InterPro" id="IPR058915">
    <property type="entry name" value="AcrVA2-like"/>
</dbReference>
<organism evidence="1">
    <name type="scientific">Salmonella enteritidis</name>
    <dbReference type="NCBI Taxonomy" id="149539"/>
    <lineage>
        <taxon>Bacteria</taxon>
        <taxon>Pseudomonadati</taxon>
        <taxon>Pseudomonadota</taxon>
        <taxon>Gammaproteobacteria</taxon>
        <taxon>Enterobacterales</taxon>
        <taxon>Enterobacteriaceae</taxon>
        <taxon>Salmonella</taxon>
    </lineage>
</organism>
<accession>A0A5W4PUT9</accession>
<proteinExistence type="predicted"/>
<sequence>MDSFLFDLAESVNVDVIGMRESPSNFLNGLTKIDERVKSRSGDPAIIEQYAIAHCGEIGQHFIPIEAFLKNCFAEECTADFLSLAYGWRYGGIQMEFDLNIFEQVLLGDVLTEIPRSWIDKIPGWAVSFSVCYRAKDIGIQEKTYVFGRRMFKGKDCLTMMIFGKRIEGETFEIVDVGDGFVSLRVVETGTPANEKTLRIVGATMFTFSLIPHNPTPVKLRQLTGKKRIANYHIEPKSKPTVLSTVKAQSEYLEEFDTDTEKRTQGSRCAHMRRAHWCTYWLGPRDGNRTKILKWIPPTFVNGSKCK</sequence>
<dbReference type="EMBL" id="AAHJPS010000001">
    <property type="protein sequence ID" value="EBW9188161.1"/>
    <property type="molecule type" value="Genomic_DNA"/>
</dbReference>
<gene>
    <name evidence="1" type="ORF">BZT14_00615</name>
</gene>
<reference evidence="1" key="1">
    <citation type="submission" date="2018-08" db="EMBL/GenBank/DDBJ databases">
        <authorList>
            <person name="Ashton P.M."/>
            <person name="Dallman T."/>
            <person name="Nair S."/>
            <person name="De Pinna E."/>
            <person name="Peters T."/>
            <person name="Grant K."/>
        </authorList>
    </citation>
    <scope>NUCLEOTIDE SEQUENCE</scope>
    <source>
        <strain evidence="1">126847</strain>
    </source>
</reference>
<evidence type="ECO:0000313" key="1">
    <source>
        <dbReference type="EMBL" id="EBW9188161.1"/>
    </source>
</evidence>